<dbReference type="VEuPathDB" id="FungiDB:EMCG_09543"/>
<name>A0A2B7ZR99_9EURO</name>
<comment type="caution">
    <text evidence="1">The sequence shown here is derived from an EMBL/GenBank/DDBJ whole genome shotgun (WGS) entry which is preliminary data.</text>
</comment>
<dbReference type="AlphaFoldDB" id="A0A2B7ZR99"/>
<dbReference type="Proteomes" id="UP000226031">
    <property type="component" value="Unassembled WGS sequence"/>
</dbReference>
<protein>
    <submittedName>
        <fullName evidence="1">Uncharacterized protein</fullName>
    </submittedName>
</protein>
<organism evidence="1 2">
    <name type="scientific">[Emmonsia] crescens</name>
    <dbReference type="NCBI Taxonomy" id="73230"/>
    <lineage>
        <taxon>Eukaryota</taxon>
        <taxon>Fungi</taxon>
        <taxon>Dikarya</taxon>
        <taxon>Ascomycota</taxon>
        <taxon>Pezizomycotina</taxon>
        <taxon>Eurotiomycetes</taxon>
        <taxon>Eurotiomycetidae</taxon>
        <taxon>Onygenales</taxon>
        <taxon>Ajellomycetaceae</taxon>
        <taxon>Emergomyces</taxon>
    </lineage>
</organism>
<evidence type="ECO:0000313" key="2">
    <source>
        <dbReference type="Proteomes" id="UP000226031"/>
    </source>
</evidence>
<proteinExistence type="predicted"/>
<evidence type="ECO:0000313" key="1">
    <source>
        <dbReference type="EMBL" id="PGH35709.1"/>
    </source>
</evidence>
<accession>A0A2B7ZR99</accession>
<dbReference type="EMBL" id="PDND01000017">
    <property type="protein sequence ID" value="PGH35709.1"/>
    <property type="molecule type" value="Genomic_DNA"/>
</dbReference>
<sequence>MDKGCSGQGQLTPSRPARVALENNLAAEHYAALQLAMSRMLSTFLATETFAQIVDGLPTRDIYLDYYNSLRPDFEENLVSSQPAMDAVESYQKKFDISCLQVDTNIVQAYQNASRGSKEFNLRLMEILAVLCHEIAVYLYNTYDGGLRKPNSAEVYHQMPKPSVLPLGKSQPMRLKPAELFHPYYQDWQQYPHGKADIVGYWAEYRLFGGVVLFDRGQTGSECKDMFIHPVGDYNIFQLSDKQIENYMSFLFLEQTHNLSTSPKAPEHMRFKAEKHARRIEPYDAIVYLNIYRDKYERKIPERRPRRCVVWAEDVMPDYREALLDLAERTERMRTQRKE</sequence>
<reference evidence="1 2" key="1">
    <citation type="submission" date="2017-10" db="EMBL/GenBank/DDBJ databases">
        <title>Comparative genomics in systemic dimorphic fungi from Ajellomycetaceae.</title>
        <authorList>
            <person name="Munoz J.F."/>
            <person name="Mcewen J.G."/>
            <person name="Clay O.K."/>
            <person name="Cuomo C.A."/>
        </authorList>
    </citation>
    <scope>NUCLEOTIDE SEQUENCE [LARGE SCALE GENOMIC DNA]</scope>
    <source>
        <strain evidence="1 2">UAMH4076</strain>
    </source>
</reference>
<gene>
    <name evidence="1" type="ORF">GX50_01422</name>
</gene>
<keyword evidence="2" id="KW-1185">Reference proteome</keyword>